<evidence type="ECO:0000256" key="1">
    <source>
        <dbReference type="SAM" id="SignalP"/>
    </source>
</evidence>
<organism evidence="2 3">
    <name type="scientific">Carya illinoinensis</name>
    <name type="common">Pecan</name>
    <dbReference type="NCBI Taxonomy" id="32201"/>
    <lineage>
        <taxon>Eukaryota</taxon>
        <taxon>Viridiplantae</taxon>
        <taxon>Streptophyta</taxon>
        <taxon>Embryophyta</taxon>
        <taxon>Tracheophyta</taxon>
        <taxon>Spermatophyta</taxon>
        <taxon>Magnoliopsida</taxon>
        <taxon>eudicotyledons</taxon>
        <taxon>Gunneridae</taxon>
        <taxon>Pentapetalae</taxon>
        <taxon>rosids</taxon>
        <taxon>fabids</taxon>
        <taxon>Fagales</taxon>
        <taxon>Juglandaceae</taxon>
        <taxon>Carya</taxon>
    </lineage>
</organism>
<protein>
    <recommendedName>
        <fullName evidence="4">Secreted protein</fullName>
    </recommendedName>
</protein>
<reference evidence="2" key="1">
    <citation type="submission" date="2020-12" db="EMBL/GenBank/DDBJ databases">
        <title>WGS assembly of Carya illinoinensis cv. Pawnee.</title>
        <authorList>
            <person name="Platts A."/>
            <person name="Shu S."/>
            <person name="Wright S."/>
            <person name="Barry K."/>
            <person name="Edger P."/>
            <person name="Pires J.C."/>
            <person name="Schmutz J."/>
        </authorList>
    </citation>
    <scope>NUCLEOTIDE SEQUENCE</scope>
    <source>
        <tissue evidence="2">Leaf</tissue>
    </source>
</reference>
<feature type="chain" id="PRO_5035753505" description="Secreted protein" evidence="1">
    <location>
        <begin position="31"/>
        <end position="75"/>
    </location>
</feature>
<proteinExistence type="predicted"/>
<dbReference type="Proteomes" id="UP000811609">
    <property type="component" value="Chromosome 4"/>
</dbReference>
<feature type="signal peptide" evidence="1">
    <location>
        <begin position="1"/>
        <end position="30"/>
    </location>
</feature>
<accession>A0A8T1QVK6</accession>
<gene>
    <name evidence="2" type="ORF">CIPAW_04G141400</name>
</gene>
<evidence type="ECO:0000313" key="2">
    <source>
        <dbReference type="EMBL" id="KAG6658164.1"/>
    </source>
</evidence>
<keyword evidence="1" id="KW-0732">Signal</keyword>
<keyword evidence="3" id="KW-1185">Reference proteome</keyword>
<comment type="caution">
    <text evidence="2">The sequence shown here is derived from an EMBL/GenBank/DDBJ whole genome shotgun (WGS) entry which is preliminary data.</text>
</comment>
<dbReference type="AlphaFoldDB" id="A0A8T1QVK6"/>
<evidence type="ECO:0000313" key="3">
    <source>
        <dbReference type="Proteomes" id="UP000811609"/>
    </source>
</evidence>
<name>A0A8T1QVK6_CARIL</name>
<evidence type="ECO:0008006" key="4">
    <source>
        <dbReference type="Google" id="ProtNLM"/>
    </source>
</evidence>
<dbReference type="EMBL" id="CM031812">
    <property type="protein sequence ID" value="KAG6658164.1"/>
    <property type="molecule type" value="Genomic_DNA"/>
</dbReference>
<sequence>MRTSRLRLLLCPKFSMWMIIVVHTPSDSCSVFLATCPVLGMPKLCLAAHPQGAKLGARKDFARESLAPCARIPCV</sequence>